<proteinExistence type="predicted"/>
<sequence>MRFIFHLLGILFFIIWIVIGAALLIGLLFVFQAKPWQALGPMIGGGLGNLGAISGIIGNLGNVGNVADVVKKLQSNGGDAAATFNSLPKKQQDCLTQKLGSKTISDAMAGKLQPSPDLVFKAMECLK</sequence>
<dbReference type="Proteomes" id="UP000034108">
    <property type="component" value="Unassembled WGS sequence"/>
</dbReference>
<dbReference type="AlphaFoldDB" id="A0A0G0YEU3"/>
<keyword evidence="1" id="KW-0812">Transmembrane</keyword>
<name>A0A0G0YEU3_9BACT</name>
<reference evidence="2 3" key="1">
    <citation type="journal article" date="2015" name="Nature">
        <title>rRNA introns, odd ribosomes, and small enigmatic genomes across a large radiation of phyla.</title>
        <authorList>
            <person name="Brown C.T."/>
            <person name="Hug L.A."/>
            <person name="Thomas B.C."/>
            <person name="Sharon I."/>
            <person name="Castelle C.J."/>
            <person name="Singh A."/>
            <person name="Wilkins M.J."/>
            <person name="Williams K.H."/>
            <person name="Banfield J.F."/>
        </authorList>
    </citation>
    <scope>NUCLEOTIDE SEQUENCE [LARGE SCALE GENOMIC DNA]</scope>
</reference>
<dbReference type="EMBL" id="LCAV01000014">
    <property type="protein sequence ID" value="KKR98857.1"/>
    <property type="molecule type" value="Genomic_DNA"/>
</dbReference>
<accession>A0A0G0YEU3</accession>
<keyword evidence="1" id="KW-0472">Membrane</keyword>
<gene>
    <name evidence="2" type="ORF">UU49_C0014G0008</name>
</gene>
<protein>
    <submittedName>
        <fullName evidence="2">Uncharacterized protein</fullName>
    </submittedName>
</protein>
<dbReference type="STRING" id="1619048.UU49_C0014G0008"/>
<evidence type="ECO:0000313" key="2">
    <source>
        <dbReference type="EMBL" id="KKR98857.1"/>
    </source>
</evidence>
<comment type="caution">
    <text evidence="2">The sequence shown here is derived from an EMBL/GenBank/DDBJ whole genome shotgun (WGS) entry which is preliminary data.</text>
</comment>
<organism evidence="2 3">
    <name type="scientific">Candidatus Magasanikbacteria bacterium GW2011_GWC2_41_17</name>
    <dbReference type="NCBI Taxonomy" id="1619048"/>
    <lineage>
        <taxon>Bacteria</taxon>
        <taxon>Candidatus Magasanikiibacteriota</taxon>
    </lineage>
</organism>
<evidence type="ECO:0000256" key="1">
    <source>
        <dbReference type="SAM" id="Phobius"/>
    </source>
</evidence>
<keyword evidence="1" id="KW-1133">Transmembrane helix</keyword>
<evidence type="ECO:0000313" key="3">
    <source>
        <dbReference type="Proteomes" id="UP000034108"/>
    </source>
</evidence>
<feature type="transmembrane region" description="Helical" evidence="1">
    <location>
        <begin position="6"/>
        <end position="31"/>
    </location>
</feature>